<dbReference type="EMBL" id="BART01031043">
    <property type="protein sequence ID" value="GAH10072.1"/>
    <property type="molecule type" value="Genomic_DNA"/>
</dbReference>
<feature type="non-terminal residue" evidence="1">
    <location>
        <position position="219"/>
    </location>
</feature>
<accession>X1CQI3</accession>
<reference evidence="1" key="1">
    <citation type="journal article" date="2014" name="Front. Microbiol.">
        <title>High frequency of phylogenetically diverse reductive dehalogenase-homologous genes in deep subseafloor sedimentary metagenomes.</title>
        <authorList>
            <person name="Kawai M."/>
            <person name="Futagami T."/>
            <person name="Toyoda A."/>
            <person name="Takaki Y."/>
            <person name="Nishi S."/>
            <person name="Hori S."/>
            <person name="Arai W."/>
            <person name="Tsubouchi T."/>
            <person name="Morono Y."/>
            <person name="Uchiyama I."/>
            <person name="Ito T."/>
            <person name="Fujiyama A."/>
            <person name="Inagaki F."/>
            <person name="Takami H."/>
        </authorList>
    </citation>
    <scope>NUCLEOTIDE SEQUENCE</scope>
    <source>
        <strain evidence="1">Expedition CK06-06</strain>
    </source>
</reference>
<gene>
    <name evidence="1" type="ORF">S01H4_54018</name>
</gene>
<name>X1CQI3_9ZZZZ</name>
<organism evidence="1">
    <name type="scientific">marine sediment metagenome</name>
    <dbReference type="NCBI Taxonomy" id="412755"/>
    <lineage>
        <taxon>unclassified sequences</taxon>
        <taxon>metagenomes</taxon>
        <taxon>ecological metagenomes</taxon>
    </lineage>
</organism>
<proteinExistence type="predicted"/>
<evidence type="ECO:0000313" key="1">
    <source>
        <dbReference type="EMBL" id="GAH10072.1"/>
    </source>
</evidence>
<comment type="caution">
    <text evidence="1">The sequence shown here is derived from an EMBL/GenBank/DDBJ whole genome shotgun (WGS) entry which is preliminary data.</text>
</comment>
<protein>
    <submittedName>
        <fullName evidence="1">Uncharacterized protein</fullName>
    </submittedName>
</protein>
<dbReference type="AlphaFoldDB" id="X1CQI3"/>
<sequence length="219" mass="26329">MVRPMMHMTGICMMGTVLLTTHRLAAQSIHPVQWTGSGVFSEVQHFIDEQINDDFFIILTGYSKKDSVILDSLFFDRERNELHVFFDEKLSYAPIRENTIAVLSKRLQSYLSADYQDSDIYFYADDKLLEEYIPNYFRSHRKLEDDKRKTRRYKRSSPPLVRNVSRPFDPQRGLYNINIALWHSHGWYYEHSLHRWEWQRARLFKTVEDLFPMAFTMHY</sequence>